<dbReference type="InterPro" id="IPR002401">
    <property type="entry name" value="Cyt_P450_E_grp-I"/>
</dbReference>
<protein>
    <submittedName>
        <fullName evidence="11">Cytochrome P450</fullName>
    </submittedName>
</protein>
<keyword evidence="10" id="KW-1133">Transmembrane helix</keyword>
<dbReference type="InterPro" id="IPR036396">
    <property type="entry name" value="Cyt_P450_sf"/>
</dbReference>
<feature type="binding site" description="axial binding residue" evidence="8">
    <location>
        <position position="473"/>
    </location>
    <ligand>
        <name>heme</name>
        <dbReference type="ChEBI" id="CHEBI:30413"/>
    </ligand>
    <ligandPart>
        <name>Fe</name>
        <dbReference type="ChEBI" id="CHEBI:18248"/>
    </ligandPart>
</feature>
<dbReference type="PANTHER" id="PTHR47946">
    <property type="entry name" value="CYTOCHROME P450 78A7-RELATED"/>
    <property type="match status" value="1"/>
</dbReference>
<evidence type="ECO:0000256" key="7">
    <source>
        <dbReference type="ARBA" id="ARBA00023033"/>
    </source>
</evidence>
<dbReference type="PANTHER" id="PTHR47946:SF14">
    <property type="entry name" value="CYTOCHROME P450 FAMILY PROTEIN"/>
    <property type="match status" value="1"/>
</dbReference>
<proteinExistence type="evidence at transcript level"/>
<keyword evidence="3 8" id="KW-0349">Heme</keyword>
<evidence type="ECO:0000256" key="3">
    <source>
        <dbReference type="ARBA" id="ARBA00022617"/>
    </source>
</evidence>
<dbReference type="EMBL" id="MN732961">
    <property type="protein sequence ID" value="QNN89153.1"/>
    <property type="molecule type" value="mRNA"/>
</dbReference>
<dbReference type="InterPro" id="IPR051996">
    <property type="entry name" value="Cytochrome_P450_78A"/>
</dbReference>
<evidence type="ECO:0000313" key="11">
    <source>
        <dbReference type="EMBL" id="QNN89153.1"/>
    </source>
</evidence>
<accession>A0A7G9U7S2</accession>
<dbReference type="GO" id="GO:0016705">
    <property type="term" value="F:oxidoreductase activity, acting on paired donors, with incorporation or reduction of molecular oxygen"/>
    <property type="evidence" value="ECO:0007669"/>
    <property type="project" value="InterPro"/>
</dbReference>
<keyword evidence="5 9" id="KW-0560">Oxidoreductase</keyword>
<keyword evidence="10" id="KW-0812">Transmembrane</keyword>
<dbReference type="FunFam" id="1.10.630.10:FF:000016">
    <property type="entry name" value="Cytochrome P450 78A5"/>
    <property type="match status" value="1"/>
</dbReference>
<dbReference type="InterPro" id="IPR001128">
    <property type="entry name" value="Cyt_P450"/>
</dbReference>
<feature type="transmembrane region" description="Helical" evidence="10">
    <location>
        <begin position="12"/>
        <end position="38"/>
    </location>
</feature>
<dbReference type="Pfam" id="PF00067">
    <property type="entry name" value="p450"/>
    <property type="match status" value="1"/>
</dbReference>
<keyword evidence="10" id="KW-0472">Membrane</keyword>
<dbReference type="GO" id="GO:0004497">
    <property type="term" value="F:monooxygenase activity"/>
    <property type="evidence" value="ECO:0007669"/>
    <property type="project" value="UniProtKB-KW"/>
</dbReference>
<dbReference type="AlphaFoldDB" id="A0A7G9U7S2"/>
<evidence type="ECO:0000256" key="4">
    <source>
        <dbReference type="ARBA" id="ARBA00022723"/>
    </source>
</evidence>
<evidence type="ECO:0000256" key="5">
    <source>
        <dbReference type="ARBA" id="ARBA00023002"/>
    </source>
</evidence>
<dbReference type="PROSITE" id="PS00086">
    <property type="entry name" value="CYTOCHROME_P450"/>
    <property type="match status" value="1"/>
</dbReference>
<dbReference type="PRINTS" id="PR00463">
    <property type="entry name" value="EP450I"/>
</dbReference>
<evidence type="ECO:0000256" key="2">
    <source>
        <dbReference type="ARBA" id="ARBA00010617"/>
    </source>
</evidence>
<sequence>MSVEKLTTAFSLLPATSILSLPVLISVAFLSVFTFLLYPGGLAWALSLLNNPGRRPNSAIPGPAGLPLVGLGYAFASETTHRILAKLAKSLNAMPLMAFSVGLTRFVIASQPELAKEMLNSSEFADRPIKESAYELLFNRAMGFAPFGDYWRNLRRISATYLFNPKRIECFRGFREEIGRKMVEEVKGMMGRNGNVEIKSVLHYGSLNNVMMSVFGKGYDFSRKGNDNEGEELEGLVKEGYALLGIFNWGDHFAPLKWLDLQGVRRRSKALVEKVNVFVGKIIEERRNVRSESVSEIIDANSKDFVDVLLDLEDGENKLADSDMIALLWEMIFRGTDTVAILLEWVLARMVVHPDIQAKAQAEIESIVGTNPVTDSDLPRLTYLQAIVKETLRVNPPGPLLSWARLAIHDTNLGPHFIPAGTTAMVNMWAITHDDKIWTKPNEFNPERFIEEDVSILGSDLRLAPFGAGRRVCPGKAMGLATVHLWLAQMLQNFKWIPSDEGGVDLTECLNLSMEMKNSLVCKVVPRV</sequence>
<dbReference type="InterPro" id="IPR017972">
    <property type="entry name" value="Cyt_P450_CS"/>
</dbReference>
<dbReference type="PRINTS" id="PR00385">
    <property type="entry name" value="P450"/>
</dbReference>
<evidence type="ECO:0000256" key="1">
    <source>
        <dbReference type="ARBA" id="ARBA00001971"/>
    </source>
</evidence>
<keyword evidence="4 8" id="KW-0479">Metal-binding</keyword>
<name>A0A7G9U7S2_9CARY</name>
<comment type="similarity">
    <text evidence="2 9">Belongs to the cytochrome P450 family.</text>
</comment>
<evidence type="ECO:0000256" key="6">
    <source>
        <dbReference type="ARBA" id="ARBA00023004"/>
    </source>
</evidence>
<feature type="transmembrane region" description="Helical" evidence="10">
    <location>
        <begin position="58"/>
        <end position="76"/>
    </location>
</feature>
<dbReference type="CDD" id="cd11076">
    <property type="entry name" value="CYP78"/>
    <property type="match status" value="1"/>
</dbReference>
<dbReference type="Gene3D" id="1.10.630.10">
    <property type="entry name" value="Cytochrome P450"/>
    <property type="match status" value="1"/>
</dbReference>
<organism evidence="11">
    <name type="scientific">Achyranthes bidentata</name>
    <dbReference type="NCBI Taxonomy" id="384659"/>
    <lineage>
        <taxon>Eukaryota</taxon>
        <taxon>Viridiplantae</taxon>
        <taxon>Streptophyta</taxon>
        <taxon>Embryophyta</taxon>
        <taxon>Tracheophyta</taxon>
        <taxon>Spermatophyta</taxon>
        <taxon>Magnoliopsida</taxon>
        <taxon>eudicotyledons</taxon>
        <taxon>Gunneridae</taxon>
        <taxon>Pentapetalae</taxon>
        <taxon>Caryophyllales</taxon>
        <taxon>Amaranthaceae</taxon>
        <taxon>Achyranthes</taxon>
    </lineage>
</organism>
<comment type="cofactor">
    <cofactor evidence="1 8">
        <name>heme</name>
        <dbReference type="ChEBI" id="CHEBI:30413"/>
    </cofactor>
</comment>
<evidence type="ECO:0000256" key="10">
    <source>
        <dbReference type="SAM" id="Phobius"/>
    </source>
</evidence>
<keyword evidence="7 9" id="KW-0503">Monooxygenase</keyword>
<evidence type="ECO:0000256" key="9">
    <source>
        <dbReference type="RuleBase" id="RU000461"/>
    </source>
</evidence>
<reference evidence="11" key="1">
    <citation type="submission" date="2019-11" db="EMBL/GenBank/DDBJ databases">
        <authorList>
            <person name="Li J.T."/>
            <person name="Liu Y.Q."/>
            <person name="Tang L."/>
        </authorList>
    </citation>
    <scope>NUCLEOTIDE SEQUENCE</scope>
    <source>
        <strain evidence="11">UN075939</strain>
    </source>
</reference>
<dbReference type="GO" id="GO:0020037">
    <property type="term" value="F:heme binding"/>
    <property type="evidence" value="ECO:0007669"/>
    <property type="project" value="InterPro"/>
</dbReference>
<dbReference type="GO" id="GO:0005506">
    <property type="term" value="F:iron ion binding"/>
    <property type="evidence" value="ECO:0007669"/>
    <property type="project" value="InterPro"/>
</dbReference>
<feature type="transmembrane region" description="Helical" evidence="10">
    <location>
        <begin position="88"/>
        <end position="108"/>
    </location>
</feature>
<dbReference type="SUPFAM" id="SSF48264">
    <property type="entry name" value="Cytochrome P450"/>
    <property type="match status" value="1"/>
</dbReference>
<keyword evidence="6 8" id="KW-0408">Iron</keyword>
<evidence type="ECO:0000256" key="8">
    <source>
        <dbReference type="PIRSR" id="PIRSR602401-1"/>
    </source>
</evidence>